<protein>
    <submittedName>
        <fullName evidence="1">Uncharacterized protein</fullName>
    </submittedName>
</protein>
<name>A0A8S5NZQ4_9CAUD</name>
<evidence type="ECO:0000313" key="1">
    <source>
        <dbReference type="EMBL" id="DAE00310.1"/>
    </source>
</evidence>
<dbReference type="EMBL" id="BK015301">
    <property type="protein sequence ID" value="DAE00310.1"/>
    <property type="molecule type" value="Genomic_DNA"/>
</dbReference>
<proteinExistence type="predicted"/>
<organism evidence="1">
    <name type="scientific">Myoviridae sp. ctLnO19</name>
    <dbReference type="NCBI Taxonomy" id="2825085"/>
    <lineage>
        <taxon>Viruses</taxon>
        <taxon>Duplodnaviria</taxon>
        <taxon>Heunggongvirae</taxon>
        <taxon>Uroviricota</taxon>
        <taxon>Caudoviricetes</taxon>
    </lineage>
</organism>
<accession>A0A8S5NZQ4</accession>
<reference evidence="1" key="1">
    <citation type="journal article" date="2021" name="Proc. Natl. Acad. Sci. U.S.A.">
        <title>A Catalog of Tens of Thousands of Viruses from Human Metagenomes Reveals Hidden Associations with Chronic Diseases.</title>
        <authorList>
            <person name="Tisza M.J."/>
            <person name="Buck C.B."/>
        </authorList>
    </citation>
    <scope>NUCLEOTIDE SEQUENCE</scope>
    <source>
        <strain evidence="1">CtLnO19</strain>
    </source>
</reference>
<sequence>MLYDIYVLEHELDKKDSDEVLKRIVADLSENYKTEHNWEEGATVVVVPDIFNPSYSKEEREEVIESFIKDLRKLEATFSYFNKETLSYALMAVITSHVIDQIRKRLLDADWDEKNLLNIQLALVESLISLLKMPNKDKPHVLVLNRAWYSLITRSKYLETIRGYHESLTGTDMTKYNVYHANLTEDEKVFLSGYFDLRAFIGDINDGYQTDKAINITPMLLTKGKAMPVSLKKTMSDLNHQIMVDGECFEYDTIEVTVNEDNTPESIIQ</sequence>